<evidence type="ECO:0000256" key="1">
    <source>
        <dbReference type="SAM" id="Phobius"/>
    </source>
</evidence>
<evidence type="ECO:0000259" key="2">
    <source>
        <dbReference type="PROSITE" id="PS50206"/>
    </source>
</evidence>
<dbReference type="InterPro" id="IPR036873">
    <property type="entry name" value="Rhodanese-like_dom_sf"/>
</dbReference>
<dbReference type="Proteomes" id="UP001595976">
    <property type="component" value="Unassembled WGS sequence"/>
</dbReference>
<gene>
    <name evidence="3" type="ORF">ACFPK2_20225</name>
</gene>
<dbReference type="InterPro" id="IPR001763">
    <property type="entry name" value="Rhodanese-like_dom"/>
</dbReference>
<feature type="domain" description="Rhodanese" evidence="2">
    <location>
        <begin position="15"/>
        <end position="106"/>
    </location>
</feature>
<evidence type="ECO:0000313" key="4">
    <source>
        <dbReference type="Proteomes" id="UP001595976"/>
    </source>
</evidence>
<proteinExistence type="predicted"/>
<keyword evidence="1" id="KW-0472">Membrane</keyword>
<reference evidence="4" key="1">
    <citation type="journal article" date="2019" name="Int. J. Syst. Evol. Microbiol.">
        <title>The Global Catalogue of Microorganisms (GCM) 10K type strain sequencing project: providing services to taxonomists for standard genome sequencing and annotation.</title>
        <authorList>
            <consortium name="The Broad Institute Genomics Platform"/>
            <consortium name="The Broad Institute Genome Sequencing Center for Infectious Disease"/>
            <person name="Wu L."/>
            <person name="Ma J."/>
        </authorList>
    </citation>
    <scope>NUCLEOTIDE SEQUENCE [LARGE SCALE GENOMIC DNA]</scope>
    <source>
        <strain evidence="4">CGMCC 1.15643</strain>
    </source>
</reference>
<dbReference type="PANTHER" id="PTHR43031:SF1">
    <property type="entry name" value="PYRIDINE NUCLEOTIDE-DISULPHIDE OXIDOREDUCTASE"/>
    <property type="match status" value="1"/>
</dbReference>
<name>A0ABW0F9E4_9HYPH</name>
<sequence length="178" mass="17919">MTRSITPQDAQRRLATGEALLIDVREPAEFAAGHIPQAISLPLGALPQALAGLPAGRTLIFQCQSGARGERACAIAEEIGSDGAGLAANLAGGIAAWRAAGLPVIGESRARLSIFRQVQMIVGGAVALLVAAGFAGLTPAFAAAGLLGAMLAFAGATGWCGLALLLARLPWNRPSAMG</sequence>
<organism evidence="3 4">
    <name type="scientific">Bosea minatitlanensis</name>
    <dbReference type="NCBI Taxonomy" id="128782"/>
    <lineage>
        <taxon>Bacteria</taxon>
        <taxon>Pseudomonadati</taxon>
        <taxon>Pseudomonadota</taxon>
        <taxon>Alphaproteobacteria</taxon>
        <taxon>Hyphomicrobiales</taxon>
        <taxon>Boseaceae</taxon>
        <taxon>Bosea</taxon>
    </lineage>
</organism>
<keyword evidence="4" id="KW-1185">Reference proteome</keyword>
<dbReference type="Gene3D" id="3.40.250.10">
    <property type="entry name" value="Rhodanese-like domain"/>
    <property type="match status" value="1"/>
</dbReference>
<dbReference type="RefSeq" id="WP_158448016.1">
    <property type="nucleotide sequence ID" value="NZ_JAOAOS010000010.1"/>
</dbReference>
<dbReference type="EMBL" id="JBHSLI010000009">
    <property type="protein sequence ID" value="MFC5295324.1"/>
    <property type="molecule type" value="Genomic_DNA"/>
</dbReference>
<feature type="transmembrane region" description="Helical" evidence="1">
    <location>
        <begin position="118"/>
        <end position="137"/>
    </location>
</feature>
<keyword evidence="1" id="KW-1133">Transmembrane helix</keyword>
<dbReference type="Pfam" id="PF00581">
    <property type="entry name" value="Rhodanese"/>
    <property type="match status" value="1"/>
</dbReference>
<keyword evidence="1" id="KW-0812">Transmembrane</keyword>
<dbReference type="SMART" id="SM00450">
    <property type="entry name" value="RHOD"/>
    <property type="match status" value="1"/>
</dbReference>
<dbReference type="PANTHER" id="PTHR43031">
    <property type="entry name" value="FAD-DEPENDENT OXIDOREDUCTASE"/>
    <property type="match status" value="1"/>
</dbReference>
<accession>A0ABW0F9E4</accession>
<comment type="caution">
    <text evidence="3">The sequence shown here is derived from an EMBL/GenBank/DDBJ whole genome shotgun (WGS) entry which is preliminary data.</text>
</comment>
<dbReference type="Gene3D" id="6.10.140.1340">
    <property type="match status" value="1"/>
</dbReference>
<dbReference type="InterPro" id="IPR021309">
    <property type="entry name" value="YgaP-like_TM"/>
</dbReference>
<dbReference type="CDD" id="cd00158">
    <property type="entry name" value="RHOD"/>
    <property type="match status" value="1"/>
</dbReference>
<dbReference type="Pfam" id="PF11127">
    <property type="entry name" value="YgaP-like_TM"/>
    <property type="match status" value="1"/>
</dbReference>
<dbReference type="PROSITE" id="PS50206">
    <property type="entry name" value="RHODANESE_3"/>
    <property type="match status" value="1"/>
</dbReference>
<evidence type="ECO:0000313" key="3">
    <source>
        <dbReference type="EMBL" id="MFC5295324.1"/>
    </source>
</evidence>
<protein>
    <submittedName>
        <fullName evidence="3">Rhodanese-like domain-containing protein</fullName>
    </submittedName>
</protein>
<dbReference type="SUPFAM" id="SSF52821">
    <property type="entry name" value="Rhodanese/Cell cycle control phosphatase"/>
    <property type="match status" value="1"/>
</dbReference>
<dbReference type="InterPro" id="IPR050229">
    <property type="entry name" value="GlpE_sulfurtransferase"/>
</dbReference>
<feature type="transmembrane region" description="Helical" evidence="1">
    <location>
        <begin position="143"/>
        <end position="167"/>
    </location>
</feature>